<dbReference type="Gene3D" id="1.10.220.150">
    <property type="entry name" value="Arf GTPase activating protein"/>
    <property type="match status" value="1"/>
</dbReference>
<feature type="transmembrane region" description="Helical" evidence="13">
    <location>
        <begin position="2356"/>
        <end position="2377"/>
    </location>
</feature>
<dbReference type="Gene3D" id="1.20.5.340">
    <property type="match status" value="1"/>
</dbReference>
<dbReference type="EMBL" id="WWBZ02000016">
    <property type="protein sequence ID" value="KAF4309671.1"/>
    <property type="molecule type" value="Genomic_DNA"/>
</dbReference>
<comment type="similarity">
    <text evidence="3">Belongs to the CCDC90 family.</text>
</comment>
<keyword evidence="10" id="KW-0479">Metal-binding</keyword>
<evidence type="ECO:0000256" key="7">
    <source>
        <dbReference type="ARBA" id="ARBA00023054"/>
    </source>
</evidence>
<keyword evidence="10" id="KW-0862">Zinc</keyword>
<dbReference type="InterPro" id="IPR001202">
    <property type="entry name" value="WW_dom"/>
</dbReference>
<dbReference type="InterPro" id="IPR038508">
    <property type="entry name" value="ArfGAP_dom_sf"/>
</dbReference>
<dbReference type="InterPro" id="IPR037278">
    <property type="entry name" value="ARFGAP/RecO"/>
</dbReference>
<dbReference type="Pfam" id="PF07798">
    <property type="entry name" value="CCDC90-like"/>
    <property type="match status" value="1"/>
</dbReference>
<feature type="region of interest" description="Disordered" evidence="12">
    <location>
        <begin position="1047"/>
        <end position="1285"/>
    </location>
</feature>
<evidence type="ECO:0000256" key="12">
    <source>
        <dbReference type="SAM" id="MobiDB-lite"/>
    </source>
</evidence>
<reference evidence="17" key="1">
    <citation type="submission" date="2020-04" db="EMBL/GenBank/DDBJ databases">
        <title>Genome Assembly and Annotation of Botryosphaeria dothidea sdau 11-99, a Latent Pathogen of Apple Fruit Ring Rot in China.</title>
        <authorList>
            <person name="Yu C."/>
            <person name="Diao Y."/>
            <person name="Lu Q."/>
            <person name="Zhao J."/>
            <person name="Cui S."/>
            <person name="Peng C."/>
            <person name="He B."/>
            <person name="Liu H."/>
        </authorList>
    </citation>
    <scope>NUCLEOTIDE SEQUENCE [LARGE SCALE GENOMIC DNA]</scope>
    <source>
        <strain evidence="17">Sdau11-99</strain>
    </source>
</reference>
<accession>A0A8H4N8F8</accession>
<keyword evidence="4 13" id="KW-0812">Transmembrane</keyword>
<evidence type="ECO:0000256" key="9">
    <source>
        <dbReference type="ARBA" id="ARBA00023136"/>
    </source>
</evidence>
<feature type="region of interest" description="Disordered" evidence="12">
    <location>
        <begin position="265"/>
        <end position="507"/>
    </location>
</feature>
<organism evidence="17 18">
    <name type="scientific">Botryosphaeria dothidea</name>
    <dbReference type="NCBI Taxonomy" id="55169"/>
    <lineage>
        <taxon>Eukaryota</taxon>
        <taxon>Fungi</taxon>
        <taxon>Dikarya</taxon>
        <taxon>Ascomycota</taxon>
        <taxon>Pezizomycotina</taxon>
        <taxon>Dothideomycetes</taxon>
        <taxon>Dothideomycetes incertae sedis</taxon>
        <taxon>Botryosphaeriales</taxon>
        <taxon>Botryosphaeriaceae</taxon>
        <taxon>Botryosphaeria</taxon>
    </lineage>
</organism>
<dbReference type="InterPro" id="IPR038607">
    <property type="entry name" value="PhoD-like_sf"/>
</dbReference>
<dbReference type="InterPro" id="IPR036020">
    <property type="entry name" value="WW_dom_sf"/>
</dbReference>
<evidence type="ECO:0000256" key="13">
    <source>
        <dbReference type="SAM" id="Phobius"/>
    </source>
</evidence>
<dbReference type="GO" id="GO:0008270">
    <property type="term" value="F:zinc ion binding"/>
    <property type="evidence" value="ECO:0007669"/>
    <property type="project" value="UniProtKB-KW"/>
</dbReference>
<dbReference type="InterPro" id="IPR009060">
    <property type="entry name" value="UBA-like_sf"/>
</dbReference>
<feature type="region of interest" description="Disordered" evidence="12">
    <location>
        <begin position="729"/>
        <end position="1034"/>
    </location>
</feature>
<dbReference type="PROSITE" id="PS01159">
    <property type="entry name" value="WW_DOMAIN_1"/>
    <property type="match status" value="1"/>
</dbReference>
<gene>
    <name evidence="17" type="ORF">GTA08_BOTSDO02961</name>
</gene>
<keyword evidence="6 13" id="KW-1133">Transmembrane helix</keyword>
<evidence type="ECO:0000256" key="5">
    <source>
        <dbReference type="ARBA" id="ARBA00022946"/>
    </source>
</evidence>
<comment type="caution">
    <text evidence="17">The sequence shown here is derived from an EMBL/GenBank/DDBJ whole genome shotgun (WGS) entry which is preliminary data.</text>
</comment>
<dbReference type="PROSITE" id="PS50115">
    <property type="entry name" value="ARFGAP"/>
    <property type="match status" value="1"/>
</dbReference>
<protein>
    <recommendedName>
        <fullName evidence="19">Ww domain-containing protein</fullName>
    </recommendedName>
</protein>
<dbReference type="SUPFAM" id="SSF57863">
    <property type="entry name" value="ArfGap/RecO-like zinc finger"/>
    <property type="match status" value="1"/>
</dbReference>
<dbReference type="FunFam" id="1.10.220.150:FF:000026">
    <property type="entry name" value="GTPase activating protein for Arf, putative"/>
    <property type="match status" value="1"/>
</dbReference>
<dbReference type="Proteomes" id="UP000572817">
    <property type="component" value="Unassembled WGS sequence"/>
</dbReference>
<feature type="compositionally biased region" description="Low complexity" evidence="12">
    <location>
        <begin position="1194"/>
        <end position="1206"/>
    </location>
</feature>
<feature type="compositionally biased region" description="Low complexity" evidence="12">
    <location>
        <begin position="1140"/>
        <end position="1151"/>
    </location>
</feature>
<dbReference type="GO" id="GO:0016020">
    <property type="term" value="C:membrane"/>
    <property type="evidence" value="ECO:0007669"/>
    <property type="project" value="UniProtKB-SubCell"/>
</dbReference>
<evidence type="ECO:0000256" key="8">
    <source>
        <dbReference type="ARBA" id="ARBA00023128"/>
    </source>
</evidence>
<dbReference type="FunFam" id="2.20.70.10:FF:000028">
    <property type="entry name" value="WW domain-containing protein"/>
    <property type="match status" value="1"/>
</dbReference>
<keyword evidence="8" id="KW-0496">Mitochondrion</keyword>
<dbReference type="CDD" id="cd07389">
    <property type="entry name" value="MPP_PhoD"/>
    <property type="match status" value="1"/>
</dbReference>
<feature type="domain" description="Arf-GAP" evidence="16">
    <location>
        <begin position="14"/>
        <end position="138"/>
    </location>
</feature>
<dbReference type="CDD" id="cd08204">
    <property type="entry name" value="ArfGap"/>
    <property type="match status" value="1"/>
</dbReference>
<evidence type="ECO:0000256" key="10">
    <source>
        <dbReference type="PROSITE-ProRule" id="PRU00288"/>
    </source>
</evidence>
<keyword evidence="5" id="KW-0809">Transit peptide</keyword>
<evidence type="ECO:0000313" key="18">
    <source>
        <dbReference type="Proteomes" id="UP000572817"/>
    </source>
</evidence>
<evidence type="ECO:0000256" key="4">
    <source>
        <dbReference type="ARBA" id="ARBA00022692"/>
    </source>
</evidence>
<dbReference type="PANTHER" id="PTHR46689:SF2">
    <property type="entry name" value="WW DOMAIN PROTEIN (AFU_ORTHOLOGUE AFUA_6G06520)"/>
    <property type="match status" value="1"/>
</dbReference>
<feature type="compositionally biased region" description="Polar residues" evidence="12">
    <location>
        <begin position="1222"/>
        <end position="1231"/>
    </location>
</feature>
<evidence type="ECO:0000259" key="15">
    <source>
        <dbReference type="PROSITE" id="PS50030"/>
    </source>
</evidence>
<feature type="domain" description="UBA" evidence="15">
    <location>
        <begin position="216"/>
        <end position="259"/>
    </location>
</feature>
<dbReference type="PROSITE" id="PS50030">
    <property type="entry name" value="UBA"/>
    <property type="match status" value="1"/>
</dbReference>
<dbReference type="FunFam" id="1.10.8.10:FF:000081">
    <property type="entry name" value="GTPase activating protein for Arf"/>
    <property type="match status" value="1"/>
</dbReference>
<feature type="compositionally biased region" description="Polar residues" evidence="12">
    <location>
        <begin position="429"/>
        <end position="452"/>
    </location>
</feature>
<keyword evidence="9 13" id="KW-0472">Membrane</keyword>
<dbReference type="PROSITE" id="PS50020">
    <property type="entry name" value="WW_DOMAIN_2"/>
    <property type="match status" value="1"/>
</dbReference>
<dbReference type="SMART" id="SM00456">
    <property type="entry name" value="WW"/>
    <property type="match status" value="1"/>
</dbReference>
<evidence type="ECO:0000256" key="3">
    <source>
        <dbReference type="ARBA" id="ARBA00007224"/>
    </source>
</evidence>
<evidence type="ECO:0000256" key="1">
    <source>
        <dbReference type="ARBA" id="ARBA00004167"/>
    </source>
</evidence>
<feature type="region of interest" description="Disordered" evidence="12">
    <location>
        <begin position="569"/>
        <end position="636"/>
    </location>
</feature>
<dbReference type="CDD" id="cd00201">
    <property type="entry name" value="WW"/>
    <property type="match status" value="1"/>
</dbReference>
<dbReference type="InterPro" id="IPR015940">
    <property type="entry name" value="UBA"/>
</dbReference>
<feature type="compositionally biased region" description="Low complexity" evidence="12">
    <location>
        <begin position="453"/>
        <end position="507"/>
    </location>
</feature>
<feature type="compositionally biased region" description="Low complexity" evidence="12">
    <location>
        <begin position="1111"/>
        <end position="1123"/>
    </location>
</feature>
<dbReference type="SMART" id="SM00165">
    <property type="entry name" value="UBA"/>
    <property type="match status" value="1"/>
</dbReference>
<feature type="compositionally biased region" description="Polar residues" evidence="12">
    <location>
        <begin position="1047"/>
        <end position="1058"/>
    </location>
</feature>
<feature type="coiled-coil region" evidence="11">
    <location>
        <begin position="2276"/>
        <end position="2303"/>
    </location>
</feature>
<evidence type="ECO:0000313" key="17">
    <source>
        <dbReference type="EMBL" id="KAF4309671.1"/>
    </source>
</evidence>
<feature type="compositionally biased region" description="Basic and acidic residues" evidence="12">
    <location>
        <begin position="874"/>
        <end position="883"/>
    </location>
</feature>
<dbReference type="InterPro" id="IPR024461">
    <property type="entry name" value="CCDC90-like"/>
</dbReference>
<comment type="subcellular location">
    <subcellularLocation>
        <location evidence="1">Membrane</location>
        <topology evidence="1">Single-pass membrane protein</topology>
    </subcellularLocation>
    <subcellularLocation>
        <location evidence="2">Mitochondrion</location>
    </subcellularLocation>
</comment>
<feature type="compositionally biased region" description="Polar residues" evidence="12">
    <location>
        <begin position="1158"/>
        <end position="1167"/>
    </location>
</feature>
<dbReference type="Pfam" id="PF00397">
    <property type="entry name" value="WW"/>
    <property type="match status" value="1"/>
</dbReference>
<sequence length="2378" mass="258983">MASALNKRQQARNERALQDLIKSVAGNDRCADCGARNPGWASWSLGIFLCMRCATLHRKLGTHISKVKSLSMDSWNNDQVDNMKRVGNVASNRIYNPNSVKPNIPIDVDEVEGALERFIRQKYEHKAFSGESRPGTRQNTGSTSSAEDRPPPLPPKPGKRFGFGLRTSSTAASKPDPHSPPSSPGVGAGLSGFGDSSPPRVNKASRVFGHNVRSASADSFETKLQTLKDMGFPDEKRNMTVLKGLNGNLERSVETLIRLGEGGRSLSGAHTPVSAHSESANGLSIGRSRPSAPPPTAPAGISSMNPFDRLDVAPATSQQQYQGLQAQPTGASYNPFLPSQPPATAHPSLDQSFQNLQLSQPQQPQQLFPNHTGGHGTQNQQQGYNPFLQTFTPPPVPQIPPQFTGAQPNQQFYGQQSGFQSSQGANPFLKTSRSQVFTSSNPFNSQAPSASNFGQPFDQQQQQQPNMQGQYFQPQQPQQLAQFGFQQHQQHQQHQQQQQPGTGYQQAPDQFQAQNTYQQFQQQPNQFSNHYQPQPQFPIRQDKNSILALYSQSQLAPAAAPGPTALGSAEVVPANGQPKRSVTMPVSSNAAGDMAGHAGSMNPFAPTPGQPLASANGGSARHEHHGRAEPSQSSRRLDELRAVARELAGFAASKSALEAVLGHFPARLEAENQACDVSAAAHHSSIGRPHTFLLTFCPFTSPRACLPQLSSSACNPPHLAARRACALPTRNSQPARLPPPPTFAPTKEAMDGSRRHGRPEEELFLGQSSNEPVTPTVGPLRINKRDNAASPPPRAGSAGSLNEGLSRPPPVPNFPAPASTPPTGPLPYPDDGPRPQAAGGRRVYTPLSERERASRNNTPEQDGQRRPSGGSGRARFDASDPHRPTVSGYAYAPYPGEEGPSGSSQARPADKRHGTPKPLPASPGPEIPDKEGLFQKPPQRTGSQPQDANQQPTEVGSNPYPEYHQQYWPPPPTVPIAASPPQNQALRIPNPAGVNRLSSTASTSTTRAQRGSPPPPETPAVDHPPGGGIEARYAAAGIAGPSTLNSIQAQNAAATQRLHQYGGQPPRVNSPTQQAQQPPQRPWTPTEQPGSQPHGPPTVYQGLSEVPPPASSSSPLAGHSAVSSPPPPPASAVQNPTQQATAPGAVVANAALRPGEQTLETDFQRMNVNEEPPPAYSSVQPQAPQGYPNEKRPSPASQQSPAPAASVSGPPDPNLQGHPAFANQQGQQLGTAAQPGMQPPLQAQPQPQPHAGPSNLAPLQIHPHQQNASPGPGPGPASPPPLPEGWIAHLDPNSGHYYYIHLPTQSTQWEFPKGPTPLNLSEPLSPTGTFVNPLTSPGLGSFSGKPIASPGFPPQPATYHESMAGLTSPTAAGFTGPPPQAGVDMYKIQPTNGVYFGPYLRYTNMDLERGIWLGSILLVTDAPQPPTIHIHQSVDLSPNPRQLKANPIYSHQRWIFYRYDIDLKMEENHAAKWTYAVTSHLGCTRYEFLVAGRHETSWRFIAHSGNDFALNVGANERQKLGGVGYMWKDILQKHIECGGFHVQLGLGDQIYADRIWKEIPLLKQWTAMSGKDNRKNSAWTAKHEEDVTHSYFHYYTSHFDQPHLREAFAQIPHILTLDDHDIFDGWGSYPEYMQFSNMFKNIGRIGIEMYLLFQHHTTLEILRNVNNDQDLFTITGTGWHFVKYLGPSVVVVGPDTRSERNPHQVMAGPTYQGLFPKVALLPPSVQHCIWMVPVPVVYPRLESVEHLASTMATGKKAVTGTFNMLGKVTSSVAGVVGAKSVVGDGFNSVKKAVGKSGLMSGILSPFGEIDVLDELRDQWTHESKDLERTYLVRTLQGIAHNKSLRMTFLSGDVNCCGAGLVHDPSRLQDHKTMYQIISSSVVNSPPSSYVLRLLHNNKPLYVPANGHRSTHTPTDTKEEMMEIFTQDVNGQPREMKRLMGRRNYVACVIYDPEIVNGTFGQAVPGHGGGKLSIAVDFMVQNENLYGAPMKYGPVIIPSLDPESEPLNERRLRPLVGRGALPLTWSAGHVHAPSAIPSELGVREDNRGPHPPTLICLSLCRTPGCQTIKFLCLVKQRESILALLFAERIVPALPLHKPTFRYASAAMAMSCTPAANFHRLLRPSISRASMLDRQNTLSRTVPNFSSQSRSFGFAACASGSHLQRKYQNVQDPKSRQTIERHPNLTSVARRTFSATAARPKDHHFDTLKFVQRLKDEGLTEEQAVAMMKVLGDVIEESIQNLTRTMVLREDQERATYTQKVDFAKLRSELLTADSTEMSLTRASHERLTNEIAKLNSRLRDEIQRTQASVRLDLNLEKGRIREEANVQELKLKETETRIEQETAVLREKLEAVKFTTLQWLMGVCTGTAALILGAWRLLM</sequence>
<keyword evidence="7 11" id="KW-0175">Coiled coil</keyword>
<dbReference type="PANTHER" id="PTHR46689">
    <property type="entry name" value="MEMBRANE PROTEIN, PUTATIVE-RELATED"/>
    <property type="match status" value="1"/>
</dbReference>
<keyword evidence="18" id="KW-1185">Reference proteome</keyword>
<dbReference type="OrthoDB" id="2419400at2759"/>
<name>A0A8H4N8F8_9PEZI</name>
<dbReference type="GO" id="GO:0005739">
    <property type="term" value="C:mitochondrion"/>
    <property type="evidence" value="ECO:0007669"/>
    <property type="project" value="UniProtKB-SubCell"/>
</dbReference>
<evidence type="ECO:0008006" key="19">
    <source>
        <dbReference type="Google" id="ProtNLM"/>
    </source>
</evidence>
<feature type="compositionally biased region" description="Low complexity" evidence="12">
    <location>
        <begin position="410"/>
        <end position="424"/>
    </location>
</feature>
<dbReference type="Pfam" id="PF19050">
    <property type="entry name" value="PhoD_2"/>
    <property type="match status" value="1"/>
</dbReference>
<evidence type="ECO:0000256" key="6">
    <source>
        <dbReference type="ARBA" id="ARBA00022989"/>
    </source>
</evidence>
<dbReference type="InterPro" id="IPR018946">
    <property type="entry name" value="PhoD-like_MPP"/>
</dbReference>
<dbReference type="InterPro" id="IPR043904">
    <property type="entry name" value="PhoD_2-like"/>
</dbReference>
<dbReference type="SUPFAM" id="SSF46934">
    <property type="entry name" value="UBA-like"/>
    <property type="match status" value="1"/>
</dbReference>
<dbReference type="Gene3D" id="1.10.8.10">
    <property type="entry name" value="DNA helicase RuvA subunit, C-terminal domain"/>
    <property type="match status" value="1"/>
</dbReference>
<dbReference type="SMART" id="SM00105">
    <property type="entry name" value="ArfGap"/>
    <property type="match status" value="1"/>
</dbReference>
<evidence type="ECO:0000259" key="14">
    <source>
        <dbReference type="PROSITE" id="PS50020"/>
    </source>
</evidence>
<feature type="compositionally biased region" description="Pro residues" evidence="12">
    <location>
        <begin position="1271"/>
        <end position="1283"/>
    </location>
</feature>
<evidence type="ECO:0000259" key="16">
    <source>
        <dbReference type="PROSITE" id="PS50115"/>
    </source>
</evidence>
<feature type="compositionally biased region" description="Basic and acidic residues" evidence="12">
    <location>
        <begin position="748"/>
        <end position="761"/>
    </location>
</feature>
<dbReference type="SUPFAM" id="SSF51045">
    <property type="entry name" value="WW domain"/>
    <property type="match status" value="1"/>
</dbReference>
<feature type="compositionally biased region" description="Polar residues" evidence="12">
    <location>
        <begin position="938"/>
        <end position="956"/>
    </location>
</feature>
<dbReference type="Gene3D" id="3.60.21.70">
    <property type="entry name" value="PhoD-like phosphatase"/>
    <property type="match status" value="1"/>
</dbReference>
<keyword evidence="10" id="KW-0863">Zinc-finger</keyword>
<dbReference type="GO" id="GO:0005096">
    <property type="term" value="F:GTPase activator activity"/>
    <property type="evidence" value="ECO:0007669"/>
    <property type="project" value="InterPro"/>
</dbReference>
<feature type="compositionally biased region" description="Pro residues" evidence="12">
    <location>
        <begin position="807"/>
        <end position="830"/>
    </location>
</feature>
<feature type="compositionally biased region" description="Low complexity" evidence="12">
    <location>
        <begin position="1232"/>
        <end position="1253"/>
    </location>
</feature>
<feature type="compositionally biased region" description="Low complexity" evidence="12">
    <location>
        <begin position="1071"/>
        <end position="1089"/>
    </location>
</feature>
<proteinExistence type="inferred from homology"/>
<dbReference type="FunFam" id="1.20.5.340:FF:000018">
    <property type="entry name" value="Mitochondrial protein FMP32"/>
    <property type="match status" value="1"/>
</dbReference>
<feature type="compositionally biased region" description="Polar residues" evidence="12">
    <location>
        <begin position="578"/>
        <end position="590"/>
    </location>
</feature>
<evidence type="ECO:0000256" key="11">
    <source>
        <dbReference type="SAM" id="Coils"/>
    </source>
</evidence>
<dbReference type="InterPro" id="IPR001164">
    <property type="entry name" value="ArfGAP_dom"/>
</dbReference>
<evidence type="ECO:0000256" key="2">
    <source>
        <dbReference type="ARBA" id="ARBA00004173"/>
    </source>
</evidence>
<dbReference type="PRINTS" id="PR00405">
    <property type="entry name" value="REVINTRACTNG"/>
</dbReference>
<feature type="compositionally biased region" description="Polar residues" evidence="12">
    <location>
        <begin position="315"/>
        <end position="332"/>
    </location>
</feature>
<dbReference type="Pfam" id="PF01412">
    <property type="entry name" value="ArfGap"/>
    <property type="match status" value="1"/>
</dbReference>
<feature type="domain" description="WW" evidence="14">
    <location>
        <begin position="1280"/>
        <end position="1314"/>
    </location>
</feature>
<dbReference type="Gene3D" id="2.20.70.10">
    <property type="match status" value="1"/>
</dbReference>
<feature type="compositionally biased region" description="Polar residues" evidence="12">
    <location>
        <begin position="135"/>
        <end position="145"/>
    </location>
</feature>
<feature type="region of interest" description="Disordered" evidence="12">
    <location>
        <begin position="125"/>
        <end position="202"/>
    </location>
</feature>
<feature type="compositionally biased region" description="Pro residues" evidence="12">
    <location>
        <begin position="917"/>
        <end position="926"/>
    </location>
</feature>
<feature type="compositionally biased region" description="Low complexity" evidence="12">
    <location>
        <begin position="351"/>
        <end position="383"/>
    </location>
</feature>